<sequence length="45" mass="5258">MIIKWLLFIISSVTIVSLTKLLIAIKVILTGKTFPVRRKKNRIKY</sequence>
<protein>
    <submittedName>
        <fullName evidence="2">Uncharacterized protein</fullName>
    </submittedName>
</protein>
<reference evidence="2" key="2">
    <citation type="submission" date="2015-06" db="UniProtKB">
        <authorList>
            <consortium name="EnsemblMetazoa"/>
        </authorList>
    </citation>
    <scope>IDENTIFICATION</scope>
</reference>
<reference evidence="3" key="1">
    <citation type="submission" date="2011-08" db="EMBL/GenBank/DDBJ databases">
        <authorList>
            <person name="Rombauts S."/>
        </authorList>
    </citation>
    <scope>NUCLEOTIDE SEQUENCE</scope>
    <source>
        <strain evidence="3">London</strain>
    </source>
</reference>
<keyword evidence="1" id="KW-0472">Membrane</keyword>
<name>T1KR69_TETUR</name>
<dbReference type="EnsemblMetazoa" id="tetur18g02460.1">
    <property type="protein sequence ID" value="tetur18g02460.1"/>
    <property type="gene ID" value="tetur18g02460"/>
</dbReference>
<dbReference type="EMBL" id="CAEY01000384">
    <property type="status" value="NOT_ANNOTATED_CDS"/>
    <property type="molecule type" value="Genomic_DNA"/>
</dbReference>
<dbReference type="AlphaFoldDB" id="T1KR69"/>
<dbReference type="Proteomes" id="UP000015104">
    <property type="component" value="Unassembled WGS sequence"/>
</dbReference>
<keyword evidence="1" id="KW-1133">Transmembrane helix</keyword>
<feature type="transmembrane region" description="Helical" evidence="1">
    <location>
        <begin position="6"/>
        <end position="29"/>
    </location>
</feature>
<dbReference type="HOGENOM" id="CLU_3208235_0_0_1"/>
<evidence type="ECO:0000313" key="3">
    <source>
        <dbReference type="Proteomes" id="UP000015104"/>
    </source>
</evidence>
<accession>T1KR69</accession>
<evidence type="ECO:0000256" key="1">
    <source>
        <dbReference type="SAM" id="Phobius"/>
    </source>
</evidence>
<proteinExistence type="predicted"/>
<organism evidence="2 3">
    <name type="scientific">Tetranychus urticae</name>
    <name type="common">Two-spotted spider mite</name>
    <dbReference type="NCBI Taxonomy" id="32264"/>
    <lineage>
        <taxon>Eukaryota</taxon>
        <taxon>Metazoa</taxon>
        <taxon>Ecdysozoa</taxon>
        <taxon>Arthropoda</taxon>
        <taxon>Chelicerata</taxon>
        <taxon>Arachnida</taxon>
        <taxon>Acari</taxon>
        <taxon>Acariformes</taxon>
        <taxon>Trombidiformes</taxon>
        <taxon>Prostigmata</taxon>
        <taxon>Eleutherengona</taxon>
        <taxon>Raphignathae</taxon>
        <taxon>Tetranychoidea</taxon>
        <taxon>Tetranychidae</taxon>
        <taxon>Tetranychus</taxon>
    </lineage>
</organism>
<keyword evidence="1" id="KW-0812">Transmembrane</keyword>
<evidence type="ECO:0000313" key="2">
    <source>
        <dbReference type="EnsemblMetazoa" id="tetur18g02460.1"/>
    </source>
</evidence>
<keyword evidence="3" id="KW-1185">Reference proteome</keyword>